<evidence type="ECO:0000313" key="3">
    <source>
        <dbReference type="EMBL" id="RZI33060.1"/>
    </source>
</evidence>
<accession>A0A2L0RW86</accession>
<name>A0A2L0RW86_9PSED</name>
<organism evidence="2 4">
    <name type="scientific">Pseudomonas orientalis</name>
    <dbReference type="NCBI Taxonomy" id="76758"/>
    <lineage>
        <taxon>Bacteria</taxon>
        <taxon>Pseudomonadati</taxon>
        <taxon>Pseudomonadota</taxon>
        <taxon>Gammaproteobacteria</taxon>
        <taxon>Pseudomonadales</taxon>
        <taxon>Pseudomonadaceae</taxon>
        <taxon>Pseudomonas</taxon>
    </lineage>
</organism>
<sequence length="186" mass="21783">MDMSGGGEIMTYVNGAIALVALCLSIRNRKTQKAMYRLTRSTHWSSTNDFHVISAEQLDDSVLVKLVFFNPGSVSAVIQSLAVYEIPRPICWLPRRFDWLRRKRLELAKWWPTTDEEEKIPRLFAERYQELMVKESRVILVRLPGMINRLTHAFELKTNHGVITTWYALDFIEKGFAFQSHRNFKY</sequence>
<dbReference type="Proteomes" id="UP000293369">
    <property type="component" value="Unassembled WGS sequence"/>
</dbReference>
<dbReference type="Proteomes" id="UP000239888">
    <property type="component" value="Chromosome"/>
</dbReference>
<reference evidence="3 5" key="2">
    <citation type="submission" date="2019-02" db="EMBL/GenBank/DDBJ databases">
        <title>Pseudomonas spp from wheat grain.</title>
        <authorList>
            <person name="Cho G.-S."/>
            <person name="Franz C.M.A.P."/>
        </authorList>
    </citation>
    <scope>NUCLEOTIDE SEQUENCE [LARGE SCALE GENOMIC DNA]</scope>
    <source>
        <strain evidence="3 5">133NRW</strain>
    </source>
</reference>
<dbReference type="EMBL" id="CP018049">
    <property type="protein sequence ID" value="AUZ46196.1"/>
    <property type="molecule type" value="Genomic_DNA"/>
</dbReference>
<gene>
    <name evidence="2" type="ORF">BOP93_11510</name>
    <name evidence="3" type="ORF">EUX57_03410</name>
</gene>
<keyword evidence="1" id="KW-0472">Membrane</keyword>
<dbReference type="RefSeq" id="WP_065886644.1">
    <property type="nucleotide sequence ID" value="NZ_CAXAOR010000049.1"/>
</dbReference>
<keyword evidence="1" id="KW-0812">Transmembrane</keyword>
<proteinExistence type="predicted"/>
<protein>
    <submittedName>
        <fullName evidence="2">Uncharacterized protein</fullName>
    </submittedName>
</protein>
<evidence type="ECO:0000313" key="4">
    <source>
        <dbReference type="Proteomes" id="UP000239888"/>
    </source>
</evidence>
<feature type="transmembrane region" description="Helical" evidence="1">
    <location>
        <begin position="12"/>
        <end position="28"/>
    </location>
</feature>
<evidence type="ECO:0000256" key="1">
    <source>
        <dbReference type="SAM" id="Phobius"/>
    </source>
</evidence>
<dbReference type="KEGG" id="poi:BOP93_11510"/>
<dbReference type="EMBL" id="SGFE01000005">
    <property type="protein sequence ID" value="RZI33060.1"/>
    <property type="molecule type" value="Genomic_DNA"/>
</dbReference>
<reference evidence="2 4" key="1">
    <citation type="journal article" date="2018" name="Front. Microbiol.">
        <title>Pseudomonas orientalis F9: A Potent Antagonist against Phytopathogens with Phytotoxic Effect in the Apple Flower.</title>
        <authorList>
            <person name="Zengerer V."/>
            <person name="Schmid M."/>
            <person name="Bieri M."/>
            <person name="Muller D.C."/>
            <person name="Remus-Emsermann M.N.P."/>
            <person name="Ahrens C.H."/>
            <person name="Pelludat C."/>
        </authorList>
    </citation>
    <scope>NUCLEOTIDE SEQUENCE [LARGE SCALE GENOMIC DNA]</scope>
    <source>
        <strain evidence="2 4">F9</strain>
    </source>
</reference>
<evidence type="ECO:0000313" key="2">
    <source>
        <dbReference type="EMBL" id="AUZ46196.1"/>
    </source>
</evidence>
<dbReference type="AlphaFoldDB" id="A0A2L0RW86"/>
<keyword evidence="1" id="KW-1133">Transmembrane helix</keyword>
<evidence type="ECO:0000313" key="5">
    <source>
        <dbReference type="Proteomes" id="UP000293369"/>
    </source>
</evidence>